<protein>
    <submittedName>
        <fullName evidence="5">Uncharacterized protein</fullName>
    </submittedName>
</protein>
<keyword evidence="2" id="KW-1133">Transmembrane helix</keyword>
<dbReference type="OrthoDB" id="6284736at2759"/>
<gene>
    <name evidence="5" type="ORF">WR25_13299</name>
</gene>
<keyword evidence="2" id="KW-0812">Transmembrane</keyword>
<feature type="transmembrane region" description="Helical" evidence="2">
    <location>
        <begin position="62"/>
        <end position="85"/>
    </location>
</feature>
<dbReference type="PANTHER" id="PTHR46673:SF1">
    <property type="entry name" value="4F2 CELL-SURFACE ANTIGEN HEAVY CHAIN"/>
    <property type="match status" value="1"/>
</dbReference>
<keyword evidence="2" id="KW-0472">Membrane</keyword>
<evidence type="ECO:0000259" key="4">
    <source>
        <dbReference type="Pfam" id="PF16028"/>
    </source>
</evidence>
<dbReference type="GO" id="GO:0005975">
    <property type="term" value="P:carbohydrate metabolic process"/>
    <property type="evidence" value="ECO:0007669"/>
    <property type="project" value="InterPro"/>
</dbReference>
<evidence type="ECO:0000256" key="1">
    <source>
        <dbReference type="SAM" id="MobiDB-lite"/>
    </source>
</evidence>
<dbReference type="SUPFAM" id="SSF51445">
    <property type="entry name" value="(Trans)glycosidases"/>
    <property type="match status" value="1"/>
</dbReference>
<dbReference type="PANTHER" id="PTHR46673">
    <property type="entry name" value="4F2 CELL-SURFACE ANTIGEN HEAVY CHAIN"/>
    <property type="match status" value="1"/>
</dbReference>
<evidence type="ECO:0000313" key="6">
    <source>
        <dbReference type="Proteomes" id="UP000218231"/>
    </source>
</evidence>
<feature type="region of interest" description="Disordered" evidence="1">
    <location>
        <begin position="1"/>
        <end position="22"/>
    </location>
</feature>
<evidence type="ECO:0000259" key="3">
    <source>
        <dbReference type="Pfam" id="PF00128"/>
    </source>
</evidence>
<sequence length="153" mass="17298">MAETKEALMAEEGQGKPAEKAEFARSQNGETVNFELEPKTIGLTKEQLEKYRNHPFWKPLRLALYAIFWLSWVAMFVAAIVLVVLSPKCAARSKPEWWQTKVSYQVLTATFYDTDKDGVGDFKGISDKIDLLRKIGVTTIHPSPVISIHKVES</sequence>
<dbReference type="Pfam" id="PF00128">
    <property type="entry name" value="Alpha-amylase"/>
    <property type="match status" value="1"/>
</dbReference>
<name>A0A2A2JRK0_9BILA</name>
<dbReference type="GO" id="GO:0015180">
    <property type="term" value="F:L-alanine transmembrane transporter activity"/>
    <property type="evidence" value="ECO:0007669"/>
    <property type="project" value="TreeGrafter"/>
</dbReference>
<dbReference type="GO" id="GO:0016324">
    <property type="term" value="C:apical plasma membrane"/>
    <property type="evidence" value="ECO:0007669"/>
    <property type="project" value="TreeGrafter"/>
</dbReference>
<dbReference type="GO" id="GO:0015190">
    <property type="term" value="F:L-leucine transmembrane transporter activity"/>
    <property type="evidence" value="ECO:0007669"/>
    <property type="project" value="TreeGrafter"/>
</dbReference>
<dbReference type="EMBL" id="LIAE01010267">
    <property type="protein sequence ID" value="PAV64261.1"/>
    <property type="molecule type" value="Genomic_DNA"/>
</dbReference>
<organism evidence="5 6">
    <name type="scientific">Diploscapter pachys</name>
    <dbReference type="NCBI Taxonomy" id="2018661"/>
    <lineage>
        <taxon>Eukaryota</taxon>
        <taxon>Metazoa</taxon>
        <taxon>Ecdysozoa</taxon>
        <taxon>Nematoda</taxon>
        <taxon>Chromadorea</taxon>
        <taxon>Rhabditida</taxon>
        <taxon>Rhabditina</taxon>
        <taxon>Rhabditomorpha</taxon>
        <taxon>Rhabditoidea</taxon>
        <taxon>Rhabditidae</taxon>
        <taxon>Diploscapter</taxon>
    </lineage>
</organism>
<reference evidence="5 6" key="1">
    <citation type="journal article" date="2017" name="Curr. Biol.">
        <title>Genome architecture and evolution of a unichromosomal asexual nematode.</title>
        <authorList>
            <person name="Fradin H."/>
            <person name="Zegar C."/>
            <person name="Gutwein M."/>
            <person name="Lucas J."/>
            <person name="Kovtun M."/>
            <person name="Corcoran D."/>
            <person name="Baugh L.R."/>
            <person name="Kiontke K."/>
            <person name="Gunsalus K."/>
            <person name="Fitch D.H."/>
            <person name="Piano F."/>
        </authorList>
    </citation>
    <scope>NUCLEOTIDE SEQUENCE [LARGE SCALE GENOMIC DNA]</scope>
    <source>
        <strain evidence="5">PF1309</strain>
    </source>
</reference>
<keyword evidence="6" id="KW-1185">Reference proteome</keyword>
<evidence type="ECO:0000313" key="5">
    <source>
        <dbReference type="EMBL" id="PAV64261.1"/>
    </source>
</evidence>
<dbReference type="GO" id="GO:0015173">
    <property type="term" value="F:aromatic amino acid transmembrane transporter activity"/>
    <property type="evidence" value="ECO:0007669"/>
    <property type="project" value="TreeGrafter"/>
</dbReference>
<dbReference type="AlphaFoldDB" id="A0A2A2JRK0"/>
<dbReference type="InterPro" id="IPR006047">
    <property type="entry name" value="GH13_cat_dom"/>
</dbReference>
<comment type="caution">
    <text evidence="5">The sequence shown here is derived from an EMBL/GenBank/DDBJ whole genome shotgun (WGS) entry which is preliminary data.</text>
</comment>
<accession>A0A2A2JRK0</accession>
<evidence type="ECO:0000256" key="2">
    <source>
        <dbReference type="SAM" id="Phobius"/>
    </source>
</evidence>
<feature type="domain" description="Solute carrier family 3 member 2 N-terminal" evidence="4">
    <location>
        <begin position="37"/>
        <end position="102"/>
    </location>
</feature>
<dbReference type="InterPro" id="IPR017853">
    <property type="entry name" value="GH"/>
</dbReference>
<dbReference type="Pfam" id="PF16028">
    <property type="entry name" value="SLC3A2_N"/>
    <property type="match status" value="1"/>
</dbReference>
<dbReference type="InterPro" id="IPR042280">
    <property type="entry name" value="SLC3A2"/>
</dbReference>
<dbReference type="STRING" id="2018661.A0A2A2JRK0"/>
<dbReference type="GO" id="GO:0015823">
    <property type="term" value="P:phenylalanine transport"/>
    <property type="evidence" value="ECO:0007669"/>
    <property type="project" value="TreeGrafter"/>
</dbReference>
<dbReference type="Proteomes" id="UP000218231">
    <property type="component" value="Unassembled WGS sequence"/>
</dbReference>
<dbReference type="GO" id="GO:1904273">
    <property type="term" value="P:L-alanine import across plasma membrane"/>
    <property type="evidence" value="ECO:0007669"/>
    <property type="project" value="TreeGrafter"/>
</dbReference>
<dbReference type="GO" id="GO:0016323">
    <property type="term" value="C:basolateral plasma membrane"/>
    <property type="evidence" value="ECO:0007669"/>
    <property type="project" value="TreeGrafter"/>
</dbReference>
<proteinExistence type="predicted"/>
<dbReference type="Gene3D" id="3.20.20.80">
    <property type="entry name" value="Glycosidases"/>
    <property type="match status" value="1"/>
</dbReference>
<feature type="domain" description="Glycosyl hydrolase family 13 catalytic" evidence="3">
    <location>
        <begin position="105"/>
        <end position="147"/>
    </location>
</feature>
<dbReference type="InterPro" id="IPR031984">
    <property type="entry name" value="SLC3A2_N"/>
</dbReference>
<dbReference type="GO" id="GO:1903801">
    <property type="term" value="P:L-leucine import across plasma membrane"/>
    <property type="evidence" value="ECO:0007669"/>
    <property type="project" value="TreeGrafter"/>
</dbReference>